<comment type="similarity">
    <text evidence="2 7">Belongs to the ExbD/TolR family.</text>
</comment>
<dbReference type="EMBL" id="SJPS01000003">
    <property type="protein sequence ID" value="TWU27254.1"/>
    <property type="molecule type" value="Genomic_DNA"/>
</dbReference>
<dbReference type="AlphaFoldDB" id="A0A5C6CUC3"/>
<comment type="caution">
    <text evidence="9">The sequence shown here is derived from an EMBL/GenBank/DDBJ whole genome shotgun (WGS) entry which is preliminary data.</text>
</comment>
<dbReference type="GO" id="GO:0015031">
    <property type="term" value="P:protein transport"/>
    <property type="evidence" value="ECO:0007669"/>
    <property type="project" value="UniProtKB-KW"/>
</dbReference>
<dbReference type="Proteomes" id="UP000318437">
    <property type="component" value="Unassembled WGS sequence"/>
</dbReference>
<keyword evidence="6 8" id="KW-0472">Membrane</keyword>
<evidence type="ECO:0000256" key="2">
    <source>
        <dbReference type="ARBA" id="ARBA00005811"/>
    </source>
</evidence>
<dbReference type="PANTHER" id="PTHR30558:SF3">
    <property type="entry name" value="BIOPOLYMER TRANSPORT PROTEIN EXBD-RELATED"/>
    <property type="match status" value="1"/>
</dbReference>
<evidence type="ECO:0000256" key="6">
    <source>
        <dbReference type="ARBA" id="ARBA00023136"/>
    </source>
</evidence>
<organism evidence="9 10">
    <name type="scientific">Bythopirellula polymerisocia</name>
    <dbReference type="NCBI Taxonomy" id="2528003"/>
    <lineage>
        <taxon>Bacteria</taxon>
        <taxon>Pseudomonadati</taxon>
        <taxon>Planctomycetota</taxon>
        <taxon>Planctomycetia</taxon>
        <taxon>Pirellulales</taxon>
        <taxon>Lacipirellulaceae</taxon>
        <taxon>Bythopirellula</taxon>
    </lineage>
</organism>
<dbReference type="PANTHER" id="PTHR30558">
    <property type="entry name" value="EXBD MEMBRANE COMPONENT OF PMF-DRIVEN MACROMOLECULE IMPORT SYSTEM"/>
    <property type="match status" value="1"/>
</dbReference>
<dbReference type="GO" id="GO:0022857">
    <property type="term" value="F:transmembrane transporter activity"/>
    <property type="evidence" value="ECO:0007669"/>
    <property type="project" value="InterPro"/>
</dbReference>
<sequence>MNDSIETDDWTAGGVMPARSSRVEDAEMDITPMIDITFLLLIFFLVCSTPDQKTAIELPKAKYGKGVGERNSVIFTVSDEGVDNAPIYLGDGKIDAARLSDDPDEQSDLIVEAVEKGRREENKENVLIKADRNVAYREVERVVKAASRVEGAKIYLAVMESN</sequence>
<keyword evidence="10" id="KW-1185">Reference proteome</keyword>
<feature type="transmembrane region" description="Helical" evidence="8">
    <location>
        <begin position="30"/>
        <end position="47"/>
    </location>
</feature>
<comment type="subcellular location">
    <subcellularLocation>
        <location evidence="1">Cell membrane</location>
        <topology evidence="1">Single-pass membrane protein</topology>
    </subcellularLocation>
    <subcellularLocation>
        <location evidence="7">Cell membrane</location>
        <topology evidence="7">Single-pass type II membrane protein</topology>
    </subcellularLocation>
</comment>
<dbReference type="GO" id="GO:0005886">
    <property type="term" value="C:plasma membrane"/>
    <property type="evidence" value="ECO:0007669"/>
    <property type="project" value="UniProtKB-SubCell"/>
</dbReference>
<keyword evidence="3" id="KW-1003">Cell membrane</keyword>
<evidence type="ECO:0000256" key="7">
    <source>
        <dbReference type="RuleBase" id="RU003879"/>
    </source>
</evidence>
<keyword evidence="5 8" id="KW-1133">Transmembrane helix</keyword>
<accession>A0A5C6CUC3</accession>
<dbReference type="RefSeq" id="WP_146450479.1">
    <property type="nucleotide sequence ID" value="NZ_SJPS01000003.1"/>
</dbReference>
<dbReference type="Gene3D" id="3.30.420.270">
    <property type="match status" value="1"/>
</dbReference>
<keyword evidence="7" id="KW-0813">Transport</keyword>
<evidence type="ECO:0000313" key="10">
    <source>
        <dbReference type="Proteomes" id="UP000318437"/>
    </source>
</evidence>
<proteinExistence type="inferred from homology"/>
<dbReference type="InterPro" id="IPR003400">
    <property type="entry name" value="ExbD"/>
</dbReference>
<gene>
    <name evidence="9" type="ORF">Pla144_20260</name>
</gene>
<dbReference type="Pfam" id="PF02472">
    <property type="entry name" value="ExbD"/>
    <property type="match status" value="1"/>
</dbReference>
<evidence type="ECO:0000256" key="3">
    <source>
        <dbReference type="ARBA" id="ARBA00022475"/>
    </source>
</evidence>
<evidence type="ECO:0000313" key="9">
    <source>
        <dbReference type="EMBL" id="TWU27254.1"/>
    </source>
</evidence>
<keyword evidence="4 7" id="KW-0812">Transmembrane</keyword>
<protein>
    <submittedName>
        <fullName evidence="9">Colicin uptake protein TolR</fullName>
    </submittedName>
</protein>
<reference evidence="9 10" key="1">
    <citation type="submission" date="2019-02" db="EMBL/GenBank/DDBJ databases">
        <title>Deep-cultivation of Planctomycetes and their phenomic and genomic characterization uncovers novel biology.</title>
        <authorList>
            <person name="Wiegand S."/>
            <person name="Jogler M."/>
            <person name="Boedeker C."/>
            <person name="Pinto D."/>
            <person name="Vollmers J."/>
            <person name="Rivas-Marin E."/>
            <person name="Kohn T."/>
            <person name="Peeters S.H."/>
            <person name="Heuer A."/>
            <person name="Rast P."/>
            <person name="Oberbeckmann S."/>
            <person name="Bunk B."/>
            <person name="Jeske O."/>
            <person name="Meyerdierks A."/>
            <person name="Storesund J.E."/>
            <person name="Kallscheuer N."/>
            <person name="Luecker S."/>
            <person name="Lage O.M."/>
            <person name="Pohl T."/>
            <person name="Merkel B.J."/>
            <person name="Hornburger P."/>
            <person name="Mueller R.-W."/>
            <person name="Bruemmer F."/>
            <person name="Labrenz M."/>
            <person name="Spormann A.M."/>
            <person name="Op Den Camp H."/>
            <person name="Overmann J."/>
            <person name="Amann R."/>
            <person name="Jetten M.S.M."/>
            <person name="Mascher T."/>
            <person name="Medema M.H."/>
            <person name="Devos D.P."/>
            <person name="Kaster A.-K."/>
            <person name="Ovreas L."/>
            <person name="Rohde M."/>
            <person name="Galperin M.Y."/>
            <person name="Jogler C."/>
        </authorList>
    </citation>
    <scope>NUCLEOTIDE SEQUENCE [LARGE SCALE GENOMIC DNA]</scope>
    <source>
        <strain evidence="9 10">Pla144</strain>
    </source>
</reference>
<evidence type="ECO:0000256" key="4">
    <source>
        <dbReference type="ARBA" id="ARBA00022692"/>
    </source>
</evidence>
<evidence type="ECO:0000256" key="8">
    <source>
        <dbReference type="SAM" id="Phobius"/>
    </source>
</evidence>
<dbReference type="OrthoDB" id="9793581at2"/>
<evidence type="ECO:0000256" key="5">
    <source>
        <dbReference type="ARBA" id="ARBA00022989"/>
    </source>
</evidence>
<name>A0A5C6CUC3_9BACT</name>
<evidence type="ECO:0000256" key="1">
    <source>
        <dbReference type="ARBA" id="ARBA00004162"/>
    </source>
</evidence>
<keyword evidence="7" id="KW-0653">Protein transport</keyword>